<dbReference type="RefSeq" id="WP_073581321.1">
    <property type="nucleotide sequence ID" value="NZ_CBCSEA010000001.1"/>
</dbReference>
<reference evidence="3" key="1">
    <citation type="submission" date="2016-12" db="EMBL/GenBank/DDBJ databases">
        <authorList>
            <person name="Varghese N."/>
            <person name="Submissions S."/>
        </authorList>
    </citation>
    <scope>NUCLEOTIDE SEQUENCE [LARGE SCALE GENOMIC DNA]</scope>
    <source>
        <strain evidence="3">DSM 18830</strain>
    </source>
</reference>
<evidence type="ECO:0000313" key="3">
    <source>
        <dbReference type="Proteomes" id="UP000184611"/>
    </source>
</evidence>
<dbReference type="Pfam" id="PF14125">
    <property type="entry name" value="DUF4292"/>
    <property type="match status" value="1"/>
</dbReference>
<accession>A0A1M7ZTT8</accession>
<feature type="chain" id="PRO_5012025933" description="DUF4292 domain-containing protein" evidence="1">
    <location>
        <begin position="24"/>
        <end position="254"/>
    </location>
</feature>
<dbReference type="EMBL" id="FRYK01000001">
    <property type="protein sequence ID" value="SHO72314.1"/>
    <property type="molecule type" value="Genomic_DNA"/>
</dbReference>
<evidence type="ECO:0000256" key="1">
    <source>
        <dbReference type="SAM" id="SignalP"/>
    </source>
</evidence>
<dbReference type="Gene3D" id="2.50.20.10">
    <property type="entry name" value="Lipoprotein localisation LolA/LolB/LppX"/>
    <property type="match status" value="1"/>
</dbReference>
<proteinExistence type="predicted"/>
<protein>
    <recommendedName>
        <fullName evidence="4">DUF4292 domain-containing protein</fullName>
    </recommendedName>
</protein>
<keyword evidence="3" id="KW-1185">Reference proteome</keyword>
<gene>
    <name evidence="2" type="ORF">SAMN05443547_0645</name>
</gene>
<dbReference type="AlphaFoldDB" id="A0A1M7ZTT8"/>
<organism evidence="2 3">
    <name type="scientific">Flavobacterium cucumis</name>
    <dbReference type="NCBI Taxonomy" id="416016"/>
    <lineage>
        <taxon>Bacteria</taxon>
        <taxon>Pseudomonadati</taxon>
        <taxon>Bacteroidota</taxon>
        <taxon>Flavobacteriia</taxon>
        <taxon>Flavobacteriales</taxon>
        <taxon>Flavobacteriaceae</taxon>
        <taxon>Flavobacterium</taxon>
    </lineage>
</organism>
<name>A0A1M7ZTT8_9FLAO</name>
<dbReference type="STRING" id="416016.SAMN05443547_0645"/>
<feature type="signal peptide" evidence="1">
    <location>
        <begin position="1"/>
        <end position="23"/>
    </location>
</feature>
<evidence type="ECO:0008006" key="4">
    <source>
        <dbReference type="Google" id="ProtNLM"/>
    </source>
</evidence>
<sequence>MKPILSTFLIVFLIGCKSKQAVATAAANENTEVSKVIKGHYTNDFDFKTLNIRANARYEDEKQSHSMNADIRIKKDEIIWINIKFFGIPMAKAIITPTKVSYYEKLNGTYFEGDFSMLSNWLGTDLDFNKVQNLFLGKAIDDLTKDRWNSEVVDALFKLSLSTTSAVTKEFYFEGANYLLKKETINQVSKNRSLEIQYPSHKKINDMFLPNEVLIKASQKDKISIEIEYKNTTFNENLSYSYSIPSGYTQIELD</sequence>
<dbReference type="OrthoDB" id="849114at2"/>
<keyword evidence="1" id="KW-0732">Signal</keyword>
<dbReference type="InterPro" id="IPR025634">
    <property type="entry name" value="DUF4292"/>
</dbReference>
<dbReference type="Proteomes" id="UP000184611">
    <property type="component" value="Unassembled WGS sequence"/>
</dbReference>
<evidence type="ECO:0000313" key="2">
    <source>
        <dbReference type="EMBL" id="SHO72314.1"/>
    </source>
</evidence>
<dbReference type="PROSITE" id="PS51257">
    <property type="entry name" value="PROKAR_LIPOPROTEIN"/>
    <property type="match status" value="1"/>
</dbReference>